<evidence type="ECO:0008006" key="4">
    <source>
        <dbReference type="Google" id="ProtNLM"/>
    </source>
</evidence>
<dbReference type="Gene3D" id="3.30.70.2970">
    <property type="entry name" value="Protein of unknown function (DUF541), domain 2"/>
    <property type="match status" value="1"/>
</dbReference>
<dbReference type="eggNOG" id="ENOG502SGSU">
    <property type="taxonomic scope" value="Eukaryota"/>
</dbReference>
<sequence>MQATESTRPLDPATFEVTVTGAAEIPHPAERGLINVSVASEGLNKAAVSDDVVTTSKHIESLLSELSPEDESAEAKEASPLAHWDKTSLSATSYIPYDNDGNEKPRQYKASVTFDIRFKEFKALGRFGTKVSSLNHVEVKNISWILTTDTEKSFQSKLRRDAAKDAMDKARDYCDVLQCTNLRPIELQEGRCSTGIRQLHNSYPASQEPGSHPRMQIARRSTGGKATTSEDLEFRPQEVRMSMEVVIKFHADPASTRGA</sequence>
<reference evidence="2 3" key="2">
    <citation type="journal article" date="2012" name="PLoS Pathog.">
        <title>Diverse lifestyles and strategies of plant pathogenesis encoded in the genomes of eighteen Dothideomycetes fungi.</title>
        <authorList>
            <person name="Ohm R.A."/>
            <person name="Feau N."/>
            <person name="Henrissat B."/>
            <person name="Schoch C.L."/>
            <person name="Horwitz B.A."/>
            <person name="Barry K.W."/>
            <person name="Condon B.J."/>
            <person name="Copeland A.C."/>
            <person name="Dhillon B."/>
            <person name="Glaser F."/>
            <person name="Hesse C.N."/>
            <person name="Kosti I."/>
            <person name="LaButti K."/>
            <person name="Lindquist E.A."/>
            <person name="Lucas S."/>
            <person name="Salamov A.A."/>
            <person name="Bradshaw R.E."/>
            <person name="Ciuffetti L."/>
            <person name="Hamelin R.C."/>
            <person name="Kema G.H.J."/>
            <person name="Lawrence C."/>
            <person name="Scott J.A."/>
            <person name="Spatafora J.W."/>
            <person name="Turgeon B.G."/>
            <person name="de Wit P.J.G.M."/>
            <person name="Zhong S."/>
            <person name="Goodwin S.B."/>
            <person name="Grigoriev I.V."/>
        </authorList>
    </citation>
    <scope>NUCLEOTIDE SEQUENCE [LARGE SCALE GENOMIC DNA]</scope>
    <source>
        <strain evidence="3">NZE10 / CBS 128990</strain>
    </source>
</reference>
<dbReference type="EMBL" id="KB446537">
    <property type="protein sequence ID" value="EME46137.1"/>
    <property type="molecule type" value="Genomic_DNA"/>
</dbReference>
<dbReference type="PANTHER" id="PTHR34387:SF2">
    <property type="entry name" value="SLR1258 PROTEIN"/>
    <property type="match status" value="1"/>
</dbReference>
<reference evidence="3" key="1">
    <citation type="journal article" date="2012" name="PLoS Genet.">
        <title>The genomes of the fungal plant pathogens Cladosporium fulvum and Dothistroma septosporum reveal adaptation to different hosts and lifestyles but also signatures of common ancestry.</title>
        <authorList>
            <person name="de Wit P.J.G.M."/>
            <person name="van der Burgt A."/>
            <person name="Oekmen B."/>
            <person name="Stergiopoulos I."/>
            <person name="Abd-Elsalam K.A."/>
            <person name="Aerts A.L."/>
            <person name="Bahkali A.H."/>
            <person name="Beenen H.G."/>
            <person name="Chettri P."/>
            <person name="Cox M.P."/>
            <person name="Datema E."/>
            <person name="de Vries R.P."/>
            <person name="Dhillon B."/>
            <person name="Ganley A.R."/>
            <person name="Griffiths S.A."/>
            <person name="Guo Y."/>
            <person name="Hamelin R.C."/>
            <person name="Henrissat B."/>
            <person name="Kabir M.S."/>
            <person name="Jashni M.K."/>
            <person name="Kema G."/>
            <person name="Klaubauf S."/>
            <person name="Lapidus A."/>
            <person name="Levasseur A."/>
            <person name="Lindquist E."/>
            <person name="Mehrabi R."/>
            <person name="Ohm R.A."/>
            <person name="Owen T.J."/>
            <person name="Salamov A."/>
            <person name="Schwelm A."/>
            <person name="Schijlen E."/>
            <person name="Sun H."/>
            <person name="van den Burg H.A."/>
            <person name="van Ham R.C.H.J."/>
            <person name="Zhang S."/>
            <person name="Goodwin S.B."/>
            <person name="Grigoriev I.V."/>
            <person name="Collemare J."/>
            <person name="Bradshaw R.E."/>
        </authorList>
    </citation>
    <scope>NUCLEOTIDE SEQUENCE [LARGE SCALE GENOMIC DNA]</scope>
    <source>
        <strain evidence="3">NZE10 / CBS 128990</strain>
    </source>
</reference>
<dbReference type="PANTHER" id="PTHR34387">
    <property type="entry name" value="SLR1258 PROTEIN"/>
    <property type="match status" value="1"/>
</dbReference>
<dbReference type="Proteomes" id="UP000016933">
    <property type="component" value="Unassembled WGS sequence"/>
</dbReference>
<accession>N1PRZ0</accession>
<dbReference type="InterPro" id="IPR052022">
    <property type="entry name" value="26kDa_periplasmic_antigen"/>
</dbReference>
<feature type="region of interest" description="Disordered" evidence="1">
    <location>
        <begin position="202"/>
        <end position="232"/>
    </location>
</feature>
<dbReference type="AlphaFoldDB" id="N1PRZ0"/>
<dbReference type="Pfam" id="PF04402">
    <property type="entry name" value="SIMPL"/>
    <property type="match status" value="1"/>
</dbReference>
<name>N1PRZ0_DOTSN</name>
<organism evidence="2 3">
    <name type="scientific">Dothistroma septosporum (strain NZE10 / CBS 128990)</name>
    <name type="common">Red band needle blight fungus</name>
    <name type="synonym">Mycosphaerella pini</name>
    <dbReference type="NCBI Taxonomy" id="675120"/>
    <lineage>
        <taxon>Eukaryota</taxon>
        <taxon>Fungi</taxon>
        <taxon>Dikarya</taxon>
        <taxon>Ascomycota</taxon>
        <taxon>Pezizomycotina</taxon>
        <taxon>Dothideomycetes</taxon>
        <taxon>Dothideomycetidae</taxon>
        <taxon>Mycosphaerellales</taxon>
        <taxon>Mycosphaerellaceae</taxon>
        <taxon>Dothistroma</taxon>
    </lineage>
</organism>
<protein>
    <recommendedName>
        <fullName evidence="4">SIMPL domain-containing protein</fullName>
    </recommendedName>
</protein>
<gene>
    <name evidence="2" type="ORF">DOTSEDRAFT_78518</name>
</gene>
<dbReference type="Gene3D" id="3.30.110.170">
    <property type="entry name" value="Protein of unknown function (DUF541), domain 1"/>
    <property type="match status" value="1"/>
</dbReference>
<dbReference type="OMA" id="CRKLAVW"/>
<keyword evidence="3" id="KW-1185">Reference proteome</keyword>
<evidence type="ECO:0000313" key="3">
    <source>
        <dbReference type="Proteomes" id="UP000016933"/>
    </source>
</evidence>
<dbReference type="OrthoDB" id="3335918at2759"/>
<dbReference type="InterPro" id="IPR007497">
    <property type="entry name" value="SIMPL/DUF541"/>
</dbReference>
<dbReference type="GO" id="GO:0006974">
    <property type="term" value="P:DNA damage response"/>
    <property type="evidence" value="ECO:0007669"/>
    <property type="project" value="TreeGrafter"/>
</dbReference>
<evidence type="ECO:0000256" key="1">
    <source>
        <dbReference type="SAM" id="MobiDB-lite"/>
    </source>
</evidence>
<evidence type="ECO:0000313" key="2">
    <source>
        <dbReference type="EMBL" id="EME46137.1"/>
    </source>
</evidence>
<dbReference type="HOGENOM" id="CLU_075628_3_0_1"/>
<proteinExistence type="predicted"/>